<dbReference type="RefSeq" id="WP_066233367.1">
    <property type="nucleotide sequence ID" value="NZ_JALKTV010000003.1"/>
</dbReference>
<name>A0A150KQK4_9BACI</name>
<evidence type="ECO:0000313" key="2">
    <source>
        <dbReference type="Proteomes" id="UP000075666"/>
    </source>
</evidence>
<proteinExistence type="predicted"/>
<dbReference type="OrthoDB" id="9905711at2"/>
<sequence>MDQLDFQKRIDHCKSYQMLQAEAQIILGIMQNEPCNSKMFAEYITLLNKIHVKSKGFNK</sequence>
<gene>
    <name evidence="1" type="ORF">B4102_1137</name>
</gene>
<protein>
    <submittedName>
        <fullName evidence="1">Uncharacterized protein</fullName>
    </submittedName>
</protein>
<accession>A0A150KQK4</accession>
<keyword evidence="2" id="KW-1185">Reference proteome</keyword>
<dbReference type="AlphaFoldDB" id="A0A150KQK4"/>
<organism evidence="1 2">
    <name type="scientific">Heyndrickxia sporothermodurans</name>
    <dbReference type="NCBI Taxonomy" id="46224"/>
    <lineage>
        <taxon>Bacteria</taxon>
        <taxon>Bacillati</taxon>
        <taxon>Bacillota</taxon>
        <taxon>Bacilli</taxon>
        <taxon>Bacillales</taxon>
        <taxon>Bacillaceae</taxon>
        <taxon>Heyndrickxia</taxon>
    </lineage>
</organism>
<dbReference type="Proteomes" id="UP000075666">
    <property type="component" value="Unassembled WGS sequence"/>
</dbReference>
<dbReference type="EMBL" id="LQYN01000073">
    <property type="protein sequence ID" value="KYD00125.1"/>
    <property type="molecule type" value="Genomic_DNA"/>
</dbReference>
<dbReference type="STRING" id="46224.B4102_1137"/>
<dbReference type="PATRIC" id="fig|46224.3.peg.3866"/>
<evidence type="ECO:0000313" key="1">
    <source>
        <dbReference type="EMBL" id="KYD00125.1"/>
    </source>
</evidence>
<comment type="caution">
    <text evidence="1">The sequence shown here is derived from an EMBL/GenBank/DDBJ whole genome shotgun (WGS) entry which is preliminary data.</text>
</comment>
<dbReference type="GeneID" id="62500179"/>
<reference evidence="1 2" key="1">
    <citation type="submission" date="2016-01" db="EMBL/GenBank/DDBJ databases">
        <title>Genome Sequences of Twelve Sporeforming Bacillus Species Isolated from Foods.</title>
        <authorList>
            <person name="Berendsen E.M."/>
            <person name="Wells-Bennik M.H."/>
            <person name="Krawcyk A.O."/>
            <person name="De Jong A."/>
            <person name="Holsappel S."/>
            <person name="Eijlander R.T."/>
            <person name="Kuipers O.P."/>
        </authorList>
    </citation>
    <scope>NUCLEOTIDE SEQUENCE [LARGE SCALE GENOMIC DNA]</scope>
    <source>
        <strain evidence="1 2">B4102</strain>
    </source>
</reference>